<evidence type="ECO:0000256" key="1">
    <source>
        <dbReference type="SAM" id="Coils"/>
    </source>
</evidence>
<keyword evidence="1" id="KW-0175">Coiled coil</keyword>
<comment type="caution">
    <text evidence="2">The sequence shown here is derived from an EMBL/GenBank/DDBJ whole genome shotgun (WGS) entry which is preliminary data.</text>
</comment>
<dbReference type="InterPro" id="IPR007236">
    <property type="entry name" value="SlyX"/>
</dbReference>
<name>A0A6M0K8L7_9GAMM</name>
<protein>
    <submittedName>
        <fullName evidence="2">SlyX family protein</fullName>
    </submittedName>
</protein>
<dbReference type="Proteomes" id="UP000483379">
    <property type="component" value="Unassembled WGS sequence"/>
</dbReference>
<sequence>MSHEEAIADLQIRLTYQEDDMKALNLVVKQQQDRIDTLERNIERLRELLAGMAQAQPDPIVDERPPHY</sequence>
<dbReference type="Pfam" id="PF04102">
    <property type="entry name" value="SlyX"/>
    <property type="match status" value="1"/>
</dbReference>
<feature type="coiled-coil region" evidence="1">
    <location>
        <begin position="21"/>
        <end position="55"/>
    </location>
</feature>
<accession>A0A6M0K8L7</accession>
<reference evidence="2 3" key="1">
    <citation type="submission" date="2020-02" db="EMBL/GenBank/DDBJ databases">
        <title>Genome sequences of Thiorhodococcus mannitoliphagus and Thiorhodococcus minor, purple sulfur photosynthetic bacteria in the gammaproteobacterial family, Chromatiaceae.</title>
        <authorList>
            <person name="Aviles F.A."/>
            <person name="Meyer T.E."/>
            <person name="Kyndt J.A."/>
        </authorList>
    </citation>
    <scope>NUCLEOTIDE SEQUENCE [LARGE SCALE GENOMIC DNA]</scope>
    <source>
        <strain evidence="2 3">DSM 11518</strain>
    </source>
</reference>
<evidence type="ECO:0000313" key="2">
    <source>
        <dbReference type="EMBL" id="NEV65067.1"/>
    </source>
</evidence>
<keyword evidence="3" id="KW-1185">Reference proteome</keyword>
<dbReference type="EMBL" id="JAAIJQ010000143">
    <property type="protein sequence ID" value="NEV65067.1"/>
    <property type="molecule type" value="Genomic_DNA"/>
</dbReference>
<dbReference type="RefSeq" id="WP_164456397.1">
    <property type="nucleotide sequence ID" value="NZ_JAAIJQ010000143.1"/>
</dbReference>
<evidence type="ECO:0000313" key="3">
    <source>
        <dbReference type="Proteomes" id="UP000483379"/>
    </source>
</evidence>
<proteinExistence type="predicted"/>
<organism evidence="2 3">
    <name type="scientific">Thiorhodococcus minor</name>
    <dbReference type="NCBI Taxonomy" id="57489"/>
    <lineage>
        <taxon>Bacteria</taxon>
        <taxon>Pseudomonadati</taxon>
        <taxon>Pseudomonadota</taxon>
        <taxon>Gammaproteobacteria</taxon>
        <taxon>Chromatiales</taxon>
        <taxon>Chromatiaceae</taxon>
        <taxon>Thiorhodococcus</taxon>
    </lineage>
</organism>
<dbReference type="AlphaFoldDB" id="A0A6M0K8L7"/>
<gene>
    <name evidence="2" type="ORF">G3446_24950</name>
</gene>